<dbReference type="EMBL" id="KB908844">
    <property type="protein sequence ID" value="EOA82687.1"/>
    <property type="molecule type" value="Genomic_DNA"/>
</dbReference>
<gene>
    <name evidence="2" type="ORF">SETTUDRAFT_95584</name>
</gene>
<protein>
    <submittedName>
        <fullName evidence="2">Uncharacterized protein</fullName>
    </submittedName>
</protein>
<reference evidence="2 3" key="2">
    <citation type="journal article" date="2013" name="PLoS Genet.">
        <title>Comparative genome structure, secondary metabolite, and effector coding capacity across Cochliobolus pathogens.</title>
        <authorList>
            <person name="Condon B.J."/>
            <person name="Leng Y."/>
            <person name="Wu D."/>
            <person name="Bushley K.E."/>
            <person name="Ohm R.A."/>
            <person name="Otillar R."/>
            <person name="Martin J."/>
            <person name="Schackwitz W."/>
            <person name="Grimwood J."/>
            <person name="MohdZainudin N."/>
            <person name="Xue C."/>
            <person name="Wang R."/>
            <person name="Manning V.A."/>
            <person name="Dhillon B."/>
            <person name="Tu Z.J."/>
            <person name="Steffenson B.J."/>
            <person name="Salamov A."/>
            <person name="Sun H."/>
            <person name="Lowry S."/>
            <person name="LaButti K."/>
            <person name="Han J."/>
            <person name="Copeland A."/>
            <person name="Lindquist E."/>
            <person name="Barry K."/>
            <person name="Schmutz J."/>
            <person name="Baker S.E."/>
            <person name="Ciuffetti L.M."/>
            <person name="Grigoriev I.V."/>
            <person name="Zhong S."/>
            <person name="Turgeon B.G."/>
        </authorList>
    </citation>
    <scope>NUCLEOTIDE SEQUENCE [LARGE SCALE GENOMIC DNA]</scope>
    <source>
        <strain evidence="3">28A</strain>
    </source>
</reference>
<feature type="region of interest" description="Disordered" evidence="1">
    <location>
        <begin position="372"/>
        <end position="456"/>
    </location>
</feature>
<organism evidence="2 3">
    <name type="scientific">Exserohilum turcicum (strain 28A)</name>
    <name type="common">Northern leaf blight fungus</name>
    <name type="synonym">Setosphaeria turcica</name>
    <dbReference type="NCBI Taxonomy" id="671987"/>
    <lineage>
        <taxon>Eukaryota</taxon>
        <taxon>Fungi</taxon>
        <taxon>Dikarya</taxon>
        <taxon>Ascomycota</taxon>
        <taxon>Pezizomycotina</taxon>
        <taxon>Dothideomycetes</taxon>
        <taxon>Pleosporomycetidae</taxon>
        <taxon>Pleosporales</taxon>
        <taxon>Pleosporineae</taxon>
        <taxon>Pleosporaceae</taxon>
        <taxon>Exserohilum</taxon>
    </lineage>
</organism>
<dbReference type="eggNOG" id="ENOG502SA7E">
    <property type="taxonomic scope" value="Eukaryota"/>
</dbReference>
<evidence type="ECO:0000313" key="2">
    <source>
        <dbReference type="EMBL" id="EOA82687.1"/>
    </source>
</evidence>
<feature type="non-terminal residue" evidence="2">
    <location>
        <position position="1"/>
    </location>
</feature>
<feature type="compositionally biased region" description="Basic residues" evidence="1">
    <location>
        <begin position="402"/>
        <end position="417"/>
    </location>
</feature>
<proteinExistence type="predicted"/>
<dbReference type="GeneID" id="19406174"/>
<feature type="compositionally biased region" description="Polar residues" evidence="1">
    <location>
        <begin position="382"/>
        <end position="391"/>
    </location>
</feature>
<dbReference type="AlphaFoldDB" id="R0K2T4"/>
<feature type="region of interest" description="Disordered" evidence="1">
    <location>
        <begin position="304"/>
        <end position="340"/>
    </location>
</feature>
<keyword evidence="3" id="KW-1185">Reference proteome</keyword>
<feature type="compositionally biased region" description="Basic and acidic residues" evidence="1">
    <location>
        <begin position="118"/>
        <end position="127"/>
    </location>
</feature>
<dbReference type="Proteomes" id="UP000016935">
    <property type="component" value="Unassembled WGS sequence"/>
</dbReference>
<dbReference type="STRING" id="671987.R0K2T4"/>
<evidence type="ECO:0000256" key="1">
    <source>
        <dbReference type="SAM" id="MobiDB-lite"/>
    </source>
</evidence>
<dbReference type="RefSeq" id="XP_008029732.1">
    <property type="nucleotide sequence ID" value="XM_008031541.1"/>
</dbReference>
<evidence type="ECO:0000313" key="3">
    <source>
        <dbReference type="Proteomes" id="UP000016935"/>
    </source>
</evidence>
<feature type="compositionally biased region" description="Polar residues" evidence="1">
    <location>
        <begin position="434"/>
        <end position="443"/>
    </location>
</feature>
<dbReference type="HOGENOM" id="CLU_364485_0_0_1"/>
<name>R0K2T4_EXST2</name>
<accession>R0K2T4</accession>
<feature type="compositionally biased region" description="Low complexity" evidence="1">
    <location>
        <begin position="133"/>
        <end position="145"/>
    </location>
</feature>
<feature type="compositionally biased region" description="Polar residues" evidence="1">
    <location>
        <begin position="310"/>
        <end position="320"/>
    </location>
</feature>
<feature type="compositionally biased region" description="Low complexity" evidence="1">
    <location>
        <begin position="392"/>
        <end position="401"/>
    </location>
</feature>
<sequence length="674" mass="76419">PRFSEHPKYEDLRGRVQKLSEELPKDLEGLVYFTRNSRSLNQGLEELLHSCGPLIWGEHADRNLLLQPVSPEELYQKDLIYEEPEDRNYLFAVSRHVRMWIIVKAAYAIRARKQSNSLREKQKKEIPDVDGESLSPSSITQSSTPPDKHFNTGIDLSVRSKNPNKRKIDIYLTDSEDNKTDSTPINRPYDTTRIKRKGSLSKPHPYLKIEDSGNIGNMSGIPTYNHRFSPAPESGPETAGTPLASLVSNELNAVQKPFAVLQGPKPVIPTAVNTNDFTPFITTRSAQEIYRDPVREATQENLDEIRGRSYGSNHDNSNSHSRVDEPSSPRSAPPGDAEPLRSVMSALSTTAWENHVLPSVAAILSSNLGNRHMKKESPVEQHPQNSLITQLPPQQSQSSQQQKRRHSQPQHKQHTIHSYHGQTQHQLSLPRPSYANNASTHKFGQSVPFDPRYRSNTPLAQATTNMQTTGPITEPSSALSSQGATADDIKLVPIRDAAPFIFPMHHFSEKLQTLQCQFTRSLWMVFFHKNGRPVDEKALLHQLHDLWYYGASRFRIKLSNEYDQLHNTLAVWVHKRNFFAKLRVLMAAKPASRDVLVERAREMNELRMAIIHWKSLSADDSTSPEKRLCEAFEVMTNIEGSRDLMMDELLRLNLDESQLFSSKDLKILLQAAAI</sequence>
<reference evidence="2 3" key="1">
    <citation type="journal article" date="2012" name="PLoS Pathog.">
        <title>Diverse lifestyles and strategies of plant pathogenesis encoded in the genomes of eighteen Dothideomycetes fungi.</title>
        <authorList>
            <person name="Ohm R.A."/>
            <person name="Feau N."/>
            <person name="Henrissat B."/>
            <person name="Schoch C.L."/>
            <person name="Horwitz B.A."/>
            <person name="Barry K.W."/>
            <person name="Condon B.J."/>
            <person name="Copeland A.C."/>
            <person name="Dhillon B."/>
            <person name="Glaser F."/>
            <person name="Hesse C.N."/>
            <person name="Kosti I."/>
            <person name="LaButti K."/>
            <person name="Lindquist E.A."/>
            <person name="Lucas S."/>
            <person name="Salamov A.A."/>
            <person name="Bradshaw R.E."/>
            <person name="Ciuffetti L."/>
            <person name="Hamelin R.C."/>
            <person name="Kema G.H.J."/>
            <person name="Lawrence C."/>
            <person name="Scott J.A."/>
            <person name="Spatafora J.W."/>
            <person name="Turgeon B.G."/>
            <person name="de Wit P.J.G.M."/>
            <person name="Zhong S."/>
            <person name="Goodwin S.B."/>
            <person name="Grigoriev I.V."/>
        </authorList>
    </citation>
    <scope>NUCLEOTIDE SEQUENCE [LARGE SCALE GENOMIC DNA]</scope>
    <source>
        <strain evidence="3">28A</strain>
    </source>
</reference>
<feature type="region of interest" description="Disordered" evidence="1">
    <location>
        <begin position="114"/>
        <end position="159"/>
    </location>
</feature>
<dbReference type="OrthoDB" id="3796606at2759"/>